<organism evidence="6 7">
    <name type="scientific">Rhizobium etli</name>
    <dbReference type="NCBI Taxonomy" id="29449"/>
    <lineage>
        <taxon>Bacteria</taxon>
        <taxon>Pseudomonadati</taxon>
        <taxon>Pseudomonadota</taxon>
        <taxon>Alphaproteobacteria</taxon>
        <taxon>Hyphomicrobiales</taxon>
        <taxon>Rhizobiaceae</taxon>
        <taxon>Rhizobium/Agrobacterium group</taxon>
        <taxon>Rhizobium</taxon>
    </lineage>
</organism>
<dbReference type="Pfam" id="PF02626">
    <property type="entry name" value="CT_A_B"/>
    <property type="match status" value="1"/>
</dbReference>
<keyword evidence="2 6" id="KW-0378">Hydrolase</keyword>
<dbReference type="SUPFAM" id="SSF50891">
    <property type="entry name" value="Cyclophilin-like"/>
    <property type="match status" value="1"/>
</dbReference>
<dbReference type="PANTHER" id="PTHR34698:SF2">
    <property type="entry name" value="5-OXOPROLINASE SUBUNIT B"/>
    <property type="match status" value="1"/>
</dbReference>
<dbReference type="SMART" id="SM00797">
    <property type="entry name" value="AHS2"/>
    <property type="match status" value="1"/>
</dbReference>
<evidence type="ECO:0000256" key="1">
    <source>
        <dbReference type="ARBA" id="ARBA00022741"/>
    </source>
</evidence>
<dbReference type="Gene3D" id="2.40.100.10">
    <property type="entry name" value="Cyclophilin-like"/>
    <property type="match status" value="2"/>
</dbReference>
<feature type="domain" description="Carboxyltransferase" evidence="5">
    <location>
        <begin position="255"/>
        <end position="476"/>
    </location>
</feature>
<reference evidence="6 7" key="1">
    <citation type="submission" date="2017-04" db="EMBL/GenBank/DDBJ databases">
        <title>Complete genome sequences of Rhizobium genomic linages associated to common bean (phaseolus vulgaris).</title>
        <authorList>
            <person name="Santamaria R.I."/>
            <person name="Bustos P."/>
            <person name="Perez-Carrascal O."/>
            <person name="Martinez-Flores I."/>
            <person name="Juarez S."/>
            <person name="Lozano L."/>
            <person name="Miranda F."/>
            <person name="Vinuesa P."/>
            <person name="Martinez-Romero E."/>
            <person name="Cevallos M.A."/>
            <person name="Romero D."/>
            <person name="Davila G."/>
            <person name="Gonzalez V."/>
        </authorList>
    </citation>
    <scope>NUCLEOTIDE SEQUENCE [LARGE SCALE GENOMIC DNA]</scope>
    <source>
        <strain evidence="6 7">NXC12</strain>
        <plasmid evidence="7">pretnxc12d</plasmid>
    </source>
</reference>
<dbReference type="InterPro" id="IPR003833">
    <property type="entry name" value="CT_C_D"/>
</dbReference>
<accession>A0AAN1BL53</accession>
<evidence type="ECO:0000256" key="2">
    <source>
        <dbReference type="ARBA" id="ARBA00022801"/>
    </source>
</evidence>
<dbReference type="Proteomes" id="UP000194159">
    <property type="component" value="Plasmid pRetNXC12d"/>
</dbReference>
<keyword evidence="3" id="KW-0067">ATP-binding</keyword>
<dbReference type="AlphaFoldDB" id="A0AAN1BL53"/>
<name>A0AAN1BL53_RHIET</name>
<keyword evidence="6" id="KW-0614">Plasmid</keyword>
<geneLocation type="plasmid" evidence="7">
    <name>pretnxc12d</name>
</geneLocation>
<protein>
    <submittedName>
        <fullName evidence="6">Allophanate hydrolase protein</fullName>
    </submittedName>
</protein>
<evidence type="ECO:0000313" key="6">
    <source>
        <dbReference type="EMBL" id="ARQ13280.1"/>
    </source>
</evidence>
<dbReference type="Gene3D" id="3.30.1360.40">
    <property type="match status" value="1"/>
</dbReference>
<sequence length="496" mass="53213">MAEQLRFLPAGTDGLLVELADLETTLTLLDALQADRPDGVLEFVPAARTLLVRFDPLITRPTALIDTIACVDLSNRSNRHGETFEIPVTYDGEDLDDVATLLGWSVEEVVRRHTQATYTIAFTGFAPGFAYMTCDDPAFDVPRRQSPRVRIPAGSVALGGKFGGIYPTDSPGGWQLLGRTPLKMWDTRRDRATLLKPGDRVRFLDMEAGAAVPITDAPGAISKRGTLSRHEEGLLVTRADRPALFQDLGRPGQAGQGVSESGALDRTSLMEANFCVGNPRGTAVIELAYGGFAVKADRPVTLAVTGASSPITIQTVDGRSVVAPLARPFALDVGDELTLEFPSEGTRSYLAIRGGFRVEPVLNSAATDTLAKVGPSPIVAGNVLLHANEPGSAVDPCRPAPRLLPKAGDTVMLEVVLGPRTDWFTEKGLGTLLGQEWQVTVESSRVGVRLAGVEPLGGLIALSFHQKERRLVRSRCRIMVSPCCFSPTTRLQAATR</sequence>
<dbReference type="InterPro" id="IPR003778">
    <property type="entry name" value="CT_A_B"/>
</dbReference>
<dbReference type="EMBL" id="CP020910">
    <property type="protein sequence ID" value="ARQ13280.1"/>
    <property type="molecule type" value="Genomic_DNA"/>
</dbReference>
<evidence type="ECO:0000259" key="5">
    <source>
        <dbReference type="SMART" id="SM00797"/>
    </source>
</evidence>
<dbReference type="InterPro" id="IPR029000">
    <property type="entry name" value="Cyclophilin-like_dom_sf"/>
</dbReference>
<keyword evidence="1" id="KW-0547">Nucleotide-binding</keyword>
<dbReference type="GO" id="GO:0016787">
    <property type="term" value="F:hydrolase activity"/>
    <property type="evidence" value="ECO:0007669"/>
    <property type="project" value="UniProtKB-KW"/>
</dbReference>
<feature type="domain" description="Carboxyltransferase" evidence="4">
    <location>
        <begin position="5"/>
        <end position="195"/>
    </location>
</feature>
<dbReference type="SUPFAM" id="SSF160467">
    <property type="entry name" value="PH0987 N-terminal domain-like"/>
    <property type="match status" value="1"/>
</dbReference>
<dbReference type="InterPro" id="IPR010016">
    <property type="entry name" value="PxpB"/>
</dbReference>
<gene>
    <name evidence="6" type="ORF">NXC12_PD00178</name>
</gene>
<dbReference type="PANTHER" id="PTHR34698">
    <property type="entry name" value="5-OXOPROLINASE SUBUNIT B"/>
    <property type="match status" value="1"/>
</dbReference>
<dbReference type="Pfam" id="PF02682">
    <property type="entry name" value="CT_C_D"/>
    <property type="match status" value="1"/>
</dbReference>
<dbReference type="GO" id="GO:0005524">
    <property type="term" value="F:ATP binding"/>
    <property type="evidence" value="ECO:0007669"/>
    <property type="project" value="UniProtKB-KW"/>
</dbReference>
<evidence type="ECO:0000259" key="4">
    <source>
        <dbReference type="SMART" id="SM00796"/>
    </source>
</evidence>
<proteinExistence type="predicted"/>
<evidence type="ECO:0000313" key="7">
    <source>
        <dbReference type="Proteomes" id="UP000194159"/>
    </source>
</evidence>
<dbReference type="SMART" id="SM00796">
    <property type="entry name" value="AHS1"/>
    <property type="match status" value="1"/>
</dbReference>
<evidence type="ECO:0000256" key="3">
    <source>
        <dbReference type="ARBA" id="ARBA00022840"/>
    </source>
</evidence>